<gene>
    <name evidence="1" type="ORF">J3D65DRAFT_70197</name>
</gene>
<protein>
    <submittedName>
        <fullName evidence="1">Uncharacterized protein</fullName>
    </submittedName>
</protein>
<dbReference type="GeneID" id="92036999"/>
<organism evidence="1 2">
    <name type="scientific">Phyllosticta citribraziliensis</name>
    <dbReference type="NCBI Taxonomy" id="989973"/>
    <lineage>
        <taxon>Eukaryota</taxon>
        <taxon>Fungi</taxon>
        <taxon>Dikarya</taxon>
        <taxon>Ascomycota</taxon>
        <taxon>Pezizomycotina</taxon>
        <taxon>Dothideomycetes</taxon>
        <taxon>Dothideomycetes incertae sedis</taxon>
        <taxon>Botryosphaeriales</taxon>
        <taxon>Phyllostictaceae</taxon>
        <taxon>Phyllosticta</taxon>
    </lineage>
</organism>
<reference evidence="1 2" key="1">
    <citation type="submission" date="2024-04" db="EMBL/GenBank/DDBJ databases">
        <title>Phyllosticta paracitricarpa is synonymous to the EU quarantine fungus P. citricarpa based on phylogenomic analyses.</title>
        <authorList>
            <consortium name="Lawrence Berkeley National Laboratory"/>
            <person name="Van ingen-buijs V.A."/>
            <person name="Van westerhoven A.C."/>
            <person name="Haridas S."/>
            <person name="Skiadas P."/>
            <person name="Martin F."/>
            <person name="Groenewald J.Z."/>
            <person name="Crous P.W."/>
            <person name="Seidl M.F."/>
        </authorList>
    </citation>
    <scope>NUCLEOTIDE SEQUENCE [LARGE SCALE GENOMIC DNA]</scope>
    <source>
        <strain evidence="1 2">CPC 17464</strain>
    </source>
</reference>
<name>A0ABR1LCZ3_9PEZI</name>
<sequence>MSGLGVVVRAESGRRSGGMWVVLKEQEKKLLCSAPGPCPPLPCSPCRASIRPLGSRSALPTALSCLPDSVVLVILLPYHCSDYSNRRQFFLHLCTKKLRCRWFCVPRMSWSAATRSTAMNETSKGANRQPPSQQVKHMLHIIHRVKRDDNASSWTSLTQSIRQTTQTVQSGSSSLRPIPYSTPRWWALLASCCLCRTFFPPLCSARFETLEVCLSRYSGCMRQRRALPVRRRRRRRRCLPSSISHAD</sequence>
<evidence type="ECO:0000313" key="1">
    <source>
        <dbReference type="EMBL" id="KAK7533109.1"/>
    </source>
</evidence>
<keyword evidence="2" id="KW-1185">Reference proteome</keyword>
<dbReference type="EMBL" id="JBBPEH010000010">
    <property type="protein sequence ID" value="KAK7533109.1"/>
    <property type="molecule type" value="Genomic_DNA"/>
</dbReference>
<dbReference type="Proteomes" id="UP001360953">
    <property type="component" value="Unassembled WGS sequence"/>
</dbReference>
<proteinExistence type="predicted"/>
<dbReference type="RefSeq" id="XP_066652502.1">
    <property type="nucleotide sequence ID" value="XM_066804093.1"/>
</dbReference>
<evidence type="ECO:0000313" key="2">
    <source>
        <dbReference type="Proteomes" id="UP001360953"/>
    </source>
</evidence>
<accession>A0ABR1LCZ3</accession>
<comment type="caution">
    <text evidence="1">The sequence shown here is derived from an EMBL/GenBank/DDBJ whole genome shotgun (WGS) entry which is preliminary data.</text>
</comment>